<organism evidence="5 6">
    <name type="scientific">Ectocarpus siliculosus</name>
    <name type="common">Brown alga</name>
    <name type="synonym">Conferva siliculosa</name>
    <dbReference type="NCBI Taxonomy" id="2880"/>
    <lineage>
        <taxon>Eukaryota</taxon>
        <taxon>Sar</taxon>
        <taxon>Stramenopiles</taxon>
        <taxon>Ochrophyta</taxon>
        <taxon>PX clade</taxon>
        <taxon>Phaeophyceae</taxon>
        <taxon>Ectocarpales</taxon>
        <taxon>Ectocarpaceae</taxon>
        <taxon>Ectocarpus</taxon>
    </lineage>
</organism>
<reference evidence="5 6" key="1">
    <citation type="journal article" date="2010" name="Nature">
        <title>The Ectocarpus genome and the independent evolution of multicellularity in brown algae.</title>
        <authorList>
            <person name="Cock J.M."/>
            <person name="Sterck L."/>
            <person name="Rouze P."/>
            <person name="Scornet D."/>
            <person name="Allen A.E."/>
            <person name="Amoutzias G."/>
            <person name="Anthouard V."/>
            <person name="Artiguenave F."/>
            <person name="Aury J.M."/>
            <person name="Badger J.H."/>
            <person name="Beszteri B."/>
            <person name="Billiau K."/>
            <person name="Bonnet E."/>
            <person name="Bothwell J.H."/>
            <person name="Bowler C."/>
            <person name="Boyen C."/>
            <person name="Brownlee C."/>
            <person name="Carrano C.J."/>
            <person name="Charrier B."/>
            <person name="Cho G.Y."/>
            <person name="Coelho S.M."/>
            <person name="Collen J."/>
            <person name="Corre E."/>
            <person name="Da Silva C."/>
            <person name="Delage L."/>
            <person name="Delaroque N."/>
            <person name="Dittami S.M."/>
            <person name="Doulbeau S."/>
            <person name="Elias M."/>
            <person name="Farnham G."/>
            <person name="Gachon C.M."/>
            <person name="Gschloessl B."/>
            <person name="Heesch S."/>
            <person name="Jabbari K."/>
            <person name="Jubin C."/>
            <person name="Kawai H."/>
            <person name="Kimura K."/>
            <person name="Kloareg B."/>
            <person name="Kupper F.C."/>
            <person name="Lang D."/>
            <person name="Le Bail A."/>
            <person name="Leblanc C."/>
            <person name="Lerouge P."/>
            <person name="Lohr M."/>
            <person name="Lopez P.J."/>
            <person name="Martens C."/>
            <person name="Maumus F."/>
            <person name="Michel G."/>
            <person name="Miranda-Saavedra D."/>
            <person name="Morales J."/>
            <person name="Moreau H."/>
            <person name="Motomura T."/>
            <person name="Nagasato C."/>
            <person name="Napoli C.A."/>
            <person name="Nelson D.R."/>
            <person name="Nyvall-Collen P."/>
            <person name="Peters A.F."/>
            <person name="Pommier C."/>
            <person name="Potin P."/>
            <person name="Poulain J."/>
            <person name="Quesneville H."/>
            <person name="Read B."/>
            <person name="Rensing S.A."/>
            <person name="Ritter A."/>
            <person name="Rousvoal S."/>
            <person name="Samanta M."/>
            <person name="Samson G."/>
            <person name="Schroeder D.C."/>
            <person name="Segurens B."/>
            <person name="Strittmatter M."/>
            <person name="Tonon T."/>
            <person name="Tregear J.W."/>
            <person name="Valentin K."/>
            <person name="von Dassow P."/>
            <person name="Yamagishi T."/>
            <person name="Van de Peer Y."/>
            <person name="Wincker P."/>
        </authorList>
    </citation>
    <scope>NUCLEOTIDE SEQUENCE [LARGE SCALE GENOMIC DNA]</scope>
    <source>
        <strain evidence="6">Ec32 / CCAP1310/4</strain>
    </source>
</reference>
<dbReference type="EMBL" id="FN649751">
    <property type="protein sequence ID" value="CBJ27932.1"/>
    <property type="molecule type" value="Genomic_DNA"/>
</dbReference>
<dbReference type="PROSITE" id="PS50088">
    <property type="entry name" value="ANK_REPEAT"/>
    <property type="match status" value="2"/>
</dbReference>
<feature type="repeat" description="ANK" evidence="3">
    <location>
        <begin position="78"/>
        <end position="110"/>
    </location>
</feature>
<evidence type="ECO:0000256" key="3">
    <source>
        <dbReference type="PROSITE-ProRule" id="PRU00023"/>
    </source>
</evidence>
<dbReference type="PANTHER" id="PTHR24171">
    <property type="entry name" value="ANKYRIN REPEAT DOMAIN-CONTAINING PROTEIN 39-RELATED"/>
    <property type="match status" value="1"/>
</dbReference>
<dbReference type="InterPro" id="IPR002110">
    <property type="entry name" value="Ankyrin_rpt"/>
</dbReference>
<dbReference type="GO" id="GO:0085020">
    <property type="term" value="P:protein K6-linked ubiquitination"/>
    <property type="evidence" value="ECO:0007669"/>
    <property type="project" value="TreeGrafter"/>
</dbReference>
<dbReference type="Gene3D" id="1.25.40.20">
    <property type="entry name" value="Ankyrin repeat-containing domain"/>
    <property type="match status" value="1"/>
</dbReference>
<evidence type="ECO:0000313" key="6">
    <source>
        <dbReference type="Proteomes" id="UP000002630"/>
    </source>
</evidence>
<evidence type="ECO:0000313" key="5">
    <source>
        <dbReference type="EMBL" id="CBJ27932.1"/>
    </source>
</evidence>
<evidence type="ECO:0000256" key="1">
    <source>
        <dbReference type="ARBA" id="ARBA00022737"/>
    </source>
</evidence>
<keyword evidence="1" id="KW-0677">Repeat</keyword>
<evidence type="ECO:0000256" key="2">
    <source>
        <dbReference type="ARBA" id="ARBA00023043"/>
    </source>
</evidence>
<dbReference type="STRING" id="2880.D7G869"/>
<dbReference type="InterPro" id="IPR036770">
    <property type="entry name" value="Ankyrin_rpt-contain_sf"/>
</dbReference>
<feature type="repeat" description="ANK" evidence="3">
    <location>
        <begin position="44"/>
        <end position="76"/>
    </location>
</feature>
<gene>
    <name evidence="5" type="ORF">Esi_0087_0060</name>
</gene>
<dbReference type="PROSITE" id="PS50297">
    <property type="entry name" value="ANK_REP_REGION"/>
    <property type="match status" value="2"/>
</dbReference>
<dbReference type="eggNOG" id="KOG4177">
    <property type="taxonomic scope" value="Eukaryota"/>
</dbReference>
<dbReference type="AlphaFoldDB" id="D7G869"/>
<proteinExistence type="predicted"/>
<dbReference type="Proteomes" id="UP000002630">
    <property type="component" value="Linkage Group LG26"/>
</dbReference>
<evidence type="ECO:0000256" key="4">
    <source>
        <dbReference type="SAM" id="MobiDB-lite"/>
    </source>
</evidence>
<dbReference type="SMART" id="SM00248">
    <property type="entry name" value="ANK"/>
    <property type="match status" value="3"/>
</dbReference>
<dbReference type="SUPFAM" id="SSF48403">
    <property type="entry name" value="Ankyrin repeat"/>
    <property type="match status" value="1"/>
</dbReference>
<dbReference type="EMBL" id="FN649107">
    <property type="protein sequence ID" value="CBJ27932.1"/>
    <property type="molecule type" value="Genomic_DNA"/>
</dbReference>
<feature type="compositionally biased region" description="Basic and acidic residues" evidence="4">
    <location>
        <begin position="181"/>
        <end position="208"/>
    </location>
</feature>
<accession>D7G869</accession>
<dbReference type="GO" id="GO:0004842">
    <property type="term" value="F:ubiquitin-protein transferase activity"/>
    <property type="evidence" value="ECO:0007669"/>
    <property type="project" value="TreeGrafter"/>
</dbReference>
<dbReference type="OrthoDB" id="204260at2759"/>
<dbReference type="PRINTS" id="PR01415">
    <property type="entry name" value="ANKYRIN"/>
</dbReference>
<dbReference type="PANTHER" id="PTHR24171:SF8">
    <property type="entry name" value="BRCA1-ASSOCIATED RING DOMAIN PROTEIN 1"/>
    <property type="match status" value="1"/>
</dbReference>
<keyword evidence="6" id="KW-1185">Reference proteome</keyword>
<protein>
    <submittedName>
        <fullName evidence="5">Uncharacterized protein</fullName>
    </submittedName>
</protein>
<sequence>MTGKAFESEELRVFHKACREGKTLEIANAKFISPDLLNTRSVVTGRTAVHEACANGHRDALEQLLKRGADTQKTTFLGGDTPLHLAVNSGNRSAVFLLLRHGCDPNVPNKYSATSFHYAGSKPTIAKLLLRYGGKVSLRDNSRKTPWDRVHEECPDNRELNKLMKEAFDREEEARARAELARVKEEEDRANAKRREANEARERGKIEKTASAYRQWRGGG</sequence>
<name>D7G869_ECTSI</name>
<dbReference type="InParanoid" id="D7G869"/>
<keyword evidence="2 3" id="KW-0040">ANK repeat</keyword>
<feature type="region of interest" description="Disordered" evidence="4">
    <location>
        <begin position="181"/>
        <end position="220"/>
    </location>
</feature>
<dbReference type="Pfam" id="PF00023">
    <property type="entry name" value="Ank"/>
    <property type="match status" value="2"/>
</dbReference>